<feature type="transmembrane region" description="Helical" evidence="1">
    <location>
        <begin position="238"/>
        <end position="261"/>
    </location>
</feature>
<feature type="transmembrane region" description="Helical" evidence="1">
    <location>
        <begin position="195"/>
        <end position="218"/>
    </location>
</feature>
<keyword evidence="1" id="KW-0812">Transmembrane</keyword>
<feature type="transmembrane region" description="Helical" evidence="1">
    <location>
        <begin position="149"/>
        <end position="174"/>
    </location>
</feature>
<sequence length="271" mass="29273">MVRKLIKHEILRTGPLLGLILDVGTLTVLGSGVLASLRFPLLSAVSAVIGFIAVAFPWPLGNLALTIDFWRTSWGRAGYLTHSLPAKGSTILWARLAWGLMAQLVFLVWTVSAMLAMLYLANPVPAGDGPGIERIISQALGEISRMVPWWQSALVVLALLLIGWAYLVMFYFAATVGNGPKLAGFGAAGPVITWVITYVVLGLLIVGSFLLLVGLVLGDRGLHFTTVDMVRAVQVNDGSVIPFGFVPVIIASVAIWVPWMAHNWNHRVSLR</sequence>
<proteinExistence type="predicted"/>
<keyword evidence="3" id="KW-1185">Reference proteome</keyword>
<name>A0ABX7Y9I9_9ACTN</name>
<evidence type="ECO:0000313" key="3">
    <source>
        <dbReference type="Proteomes" id="UP000678513"/>
    </source>
</evidence>
<evidence type="ECO:0000313" key="2">
    <source>
        <dbReference type="EMBL" id="QUC09418.1"/>
    </source>
</evidence>
<feature type="transmembrane region" description="Helical" evidence="1">
    <location>
        <begin position="96"/>
        <end position="121"/>
    </location>
</feature>
<dbReference type="RefSeq" id="WP_212326982.1">
    <property type="nucleotide sequence ID" value="NZ_AP024463.1"/>
</dbReference>
<keyword evidence="1" id="KW-1133">Transmembrane helix</keyword>
<keyword evidence="1" id="KW-0472">Membrane</keyword>
<dbReference type="Proteomes" id="UP000678513">
    <property type="component" value="Chromosome"/>
</dbReference>
<accession>A0ABX7Y9I9</accession>
<evidence type="ECO:0000256" key="1">
    <source>
        <dbReference type="SAM" id="Phobius"/>
    </source>
</evidence>
<gene>
    <name evidence="2" type="ORF">J5A65_06840</name>
</gene>
<feature type="transmembrane region" description="Helical" evidence="1">
    <location>
        <begin position="41"/>
        <end position="61"/>
    </location>
</feature>
<organism evidence="2 3">
    <name type="scientific">Arachnia rubra</name>
    <dbReference type="NCBI Taxonomy" id="1547448"/>
    <lineage>
        <taxon>Bacteria</taxon>
        <taxon>Bacillati</taxon>
        <taxon>Actinomycetota</taxon>
        <taxon>Actinomycetes</taxon>
        <taxon>Propionibacteriales</taxon>
        <taxon>Propionibacteriaceae</taxon>
        <taxon>Arachnia</taxon>
    </lineage>
</organism>
<dbReference type="EMBL" id="CP072384">
    <property type="protein sequence ID" value="QUC09418.1"/>
    <property type="molecule type" value="Genomic_DNA"/>
</dbReference>
<feature type="transmembrane region" description="Helical" evidence="1">
    <location>
        <begin position="16"/>
        <end position="35"/>
    </location>
</feature>
<reference evidence="2 3" key="1">
    <citation type="submission" date="2021-03" db="EMBL/GenBank/DDBJ databases">
        <title>Human Oral Microbial Genomes.</title>
        <authorList>
            <person name="Johnston C.D."/>
            <person name="Chen T."/>
            <person name="Dewhirst F.E."/>
        </authorList>
    </citation>
    <scope>NUCLEOTIDE SEQUENCE [LARGE SCALE GENOMIC DNA]</scope>
    <source>
        <strain evidence="2 3">DSMZ 100122</strain>
    </source>
</reference>
<protein>
    <submittedName>
        <fullName evidence="2">Uncharacterized protein</fullName>
    </submittedName>
</protein>